<dbReference type="Proteomes" id="UP000186601">
    <property type="component" value="Unassembled WGS sequence"/>
</dbReference>
<protein>
    <submittedName>
        <fullName evidence="1">Uncharacterized protein</fullName>
    </submittedName>
</protein>
<dbReference type="OrthoDB" id="3352776at2759"/>
<name>A0A2R6PG22_9APHY</name>
<gene>
    <name evidence="1" type="ORF">PHLCEN_2v4876</name>
</gene>
<comment type="caution">
    <text evidence="1">The sequence shown here is derived from an EMBL/GenBank/DDBJ whole genome shotgun (WGS) entry which is preliminary data.</text>
</comment>
<accession>A0A2R6PG22</accession>
<reference evidence="1 2" key="1">
    <citation type="submission" date="2018-02" db="EMBL/GenBank/DDBJ databases">
        <title>Genome sequence of the basidiomycete white-rot fungus Phlebia centrifuga.</title>
        <authorList>
            <person name="Granchi Z."/>
            <person name="Peng M."/>
            <person name="de Vries R.P."/>
            <person name="Hilden K."/>
            <person name="Makela M.R."/>
            <person name="Grigoriev I."/>
            <person name="Riley R."/>
        </authorList>
    </citation>
    <scope>NUCLEOTIDE SEQUENCE [LARGE SCALE GENOMIC DNA]</scope>
    <source>
        <strain evidence="1 2">FBCC195</strain>
    </source>
</reference>
<dbReference type="AlphaFoldDB" id="A0A2R6PG22"/>
<sequence length="166" mass="18680">MAAPTRSQLLASASALCSDFAAKAPLPDLLSHFSTTHQVSAREHGLSLFAPFLGQTFTGLKGEKSIEAYFQLLQNYLTYEEMSFGEWTIDEVTRKVCVKGKARFKWVEGAGEGQWWDEQFIYMLDFDDEAKVTDYQVWADSGAAFLARKGQLNAKKDEFENTTRNA</sequence>
<keyword evidence="2" id="KW-1185">Reference proteome</keyword>
<evidence type="ECO:0000313" key="1">
    <source>
        <dbReference type="EMBL" id="PSR90583.1"/>
    </source>
</evidence>
<dbReference type="EMBL" id="MLYV02000494">
    <property type="protein sequence ID" value="PSR90583.1"/>
    <property type="molecule type" value="Genomic_DNA"/>
</dbReference>
<organism evidence="1 2">
    <name type="scientific">Hermanssonia centrifuga</name>
    <dbReference type="NCBI Taxonomy" id="98765"/>
    <lineage>
        <taxon>Eukaryota</taxon>
        <taxon>Fungi</taxon>
        <taxon>Dikarya</taxon>
        <taxon>Basidiomycota</taxon>
        <taxon>Agaricomycotina</taxon>
        <taxon>Agaricomycetes</taxon>
        <taxon>Polyporales</taxon>
        <taxon>Meruliaceae</taxon>
        <taxon>Hermanssonia</taxon>
    </lineage>
</organism>
<evidence type="ECO:0000313" key="2">
    <source>
        <dbReference type="Proteomes" id="UP000186601"/>
    </source>
</evidence>
<proteinExistence type="predicted"/>